<evidence type="ECO:0000256" key="4">
    <source>
        <dbReference type="ARBA" id="ARBA00023136"/>
    </source>
</evidence>
<protein>
    <submittedName>
        <fullName evidence="8">RagB/SusD family nutrient uptake outer membrane protein</fullName>
    </submittedName>
</protein>
<keyword evidence="3" id="KW-0732">Signal</keyword>
<feature type="domain" description="SusD-like N-terminal" evidence="7">
    <location>
        <begin position="95"/>
        <end position="229"/>
    </location>
</feature>
<dbReference type="InterPro" id="IPR011990">
    <property type="entry name" value="TPR-like_helical_dom_sf"/>
</dbReference>
<keyword evidence="9" id="KW-1185">Reference proteome</keyword>
<accession>A0A9X1WZI8</accession>
<sequence>MKSKYFLFVMLAAAASSCRKYVDIKTQGSLVPKETSNYRYLLNYTYAYEQGPKLDDIASDDVQLVDGSNQVKALSGSDYYGWFPKAYLWNPVVYPIGNYQTDDAWNGMYNTILYCNTVIEEVPASTGGTAADKAELIAEAKVHRADAYLMLMNTYAKPYNTSTAGTDLGVPLVLVETTQQSLVRPSSQSVYTQIIADLNQALPNLLPQQSFNTIPSKASAYGELARCYLYMNDYANANKYADSALLTRSTLNDYSASSAFPLRKSDPEILLSKVASSGVGYQPTIMRLSDDLLNLLGTKDQRYVLFTKDAATFAASYTDAGGRFFSRDRINSEARNIGPNVPEMMLIKAEYYARTNDVGNALLWVNKLRQKRFKPADYTAATASTSADALKVVIDERHREFFCRMLRWWDMRRLKSEPAFQKTYTRVLGGVTYTLDPNSNRYVFQIPPYQVQLNPEMQQNP</sequence>
<dbReference type="InterPro" id="IPR012944">
    <property type="entry name" value="SusD_RagB_dom"/>
</dbReference>
<dbReference type="Gene3D" id="1.25.40.390">
    <property type="match status" value="1"/>
</dbReference>
<dbReference type="GO" id="GO:0009279">
    <property type="term" value="C:cell outer membrane"/>
    <property type="evidence" value="ECO:0007669"/>
    <property type="project" value="UniProtKB-SubCell"/>
</dbReference>
<dbReference type="Proteomes" id="UP001139450">
    <property type="component" value="Unassembled WGS sequence"/>
</dbReference>
<dbReference type="RefSeq" id="WP_245128234.1">
    <property type="nucleotide sequence ID" value="NZ_JALJEJ010000001.1"/>
</dbReference>
<dbReference type="Pfam" id="PF07980">
    <property type="entry name" value="SusD_RagB"/>
    <property type="match status" value="1"/>
</dbReference>
<feature type="domain" description="RagB/SusD" evidence="6">
    <location>
        <begin position="343"/>
        <end position="461"/>
    </location>
</feature>
<dbReference type="SUPFAM" id="SSF48452">
    <property type="entry name" value="TPR-like"/>
    <property type="match status" value="1"/>
</dbReference>
<keyword evidence="5" id="KW-0998">Cell outer membrane</keyword>
<organism evidence="8 9">
    <name type="scientific">Mucilaginibacter straminoryzae</name>
    <dbReference type="NCBI Taxonomy" id="2932774"/>
    <lineage>
        <taxon>Bacteria</taxon>
        <taxon>Pseudomonadati</taxon>
        <taxon>Bacteroidota</taxon>
        <taxon>Sphingobacteriia</taxon>
        <taxon>Sphingobacteriales</taxon>
        <taxon>Sphingobacteriaceae</taxon>
        <taxon>Mucilaginibacter</taxon>
    </lineage>
</organism>
<evidence type="ECO:0000256" key="3">
    <source>
        <dbReference type="ARBA" id="ARBA00022729"/>
    </source>
</evidence>
<evidence type="ECO:0000313" key="9">
    <source>
        <dbReference type="Proteomes" id="UP001139450"/>
    </source>
</evidence>
<dbReference type="InterPro" id="IPR033985">
    <property type="entry name" value="SusD-like_N"/>
</dbReference>
<dbReference type="Pfam" id="PF14322">
    <property type="entry name" value="SusD-like_3"/>
    <property type="match status" value="1"/>
</dbReference>
<dbReference type="EMBL" id="JALJEJ010000001">
    <property type="protein sequence ID" value="MCJ8208404.1"/>
    <property type="molecule type" value="Genomic_DNA"/>
</dbReference>
<evidence type="ECO:0000313" key="8">
    <source>
        <dbReference type="EMBL" id="MCJ8208404.1"/>
    </source>
</evidence>
<keyword evidence="4" id="KW-0472">Membrane</keyword>
<evidence type="ECO:0000259" key="6">
    <source>
        <dbReference type="Pfam" id="PF07980"/>
    </source>
</evidence>
<reference evidence="8" key="1">
    <citation type="submission" date="2022-04" db="EMBL/GenBank/DDBJ databases">
        <title>Mucilaginibacter sp. RS28 isolated from freshwater.</title>
        <authorList>
            <person name="Ko S.-R."/>
        </authorList>
    </citation>
    <scope>NUCLEOTIDE SEQUENCE</scope>
    <source>
        <strain evidence="8">RS28</strain>
    </source>
</reference>
<name>A0A9X1WZI8_9SPHI</name>
<evidence type="ECO:0000256" key="5">
    <source>
        <dbReference type="ARBA" id="ARBA00023237"/>
    </source>
</evidence>
<comment type="similarity">
    <text evidence="2">Belongs to the SusD family.</text>
</comment>
<dbReference type="PROSITE" id="PS51257">
    <property type="entry name" value="PROKAR_LIPOPROTEIN"/>
    <property type="match status" value="1"/>
</dbReference>
<proteinExistence type="inferred from homology"/>
<comment type="caution">
    <text evidence="8">The sequence shown here is derived from an EMBL/GenBank/DDBJ whole genome shotgun (WGS) entry which is preliminary data.</text>
</comment>
<evidence type="ECO:0000259" key="7">
    <source>
        <dbReference type="Pfam" id="PF14322"/>
    </source>
</evidence>
<gene>
    <name evidence="8" type="ORF">MUY27_01700</name>
</gene>
<comment type="subcellular location">
    <subcellularLocation>
        <location evidence="1">Cell outer membrane</location>
    </subcellularLocation>
</comment>
<dbReference type="AlphaFoldDB" id="A0A9X1WZI8"/>
<evidence type="ECO:0000256" key="1">
    <source>
        <dbReference type="ARBA" id="ARBA00004442"/>
    </source>
</evidence>
<evidence type="ECO:0000256" key="2">
    <source>
        <dbReference type="ARBA" id="ARBA00006275"/>
    </source>
</evidence>